<dbReference type="Proteomes" id="UP000241546">
    <property type="component" value="Unassembled WGS sequence"/>
</dbReference>
<accession>A0A2T4BKB0</accession>
<keyword evidence="3" id="KW-1185">Reference proteome</keyword>
<evidence type="ECO:0000313" key="3">
    <source>
        <dbReference type="Proteomes" id="UP000241546"/>
    </source>
</evidence>
<evidence type="ECO:0000256" key="1">
    <source>
        <dbReference type="SAM" id="MobiDB-lite"/>
    </source>
</evidence>
<dbReference type="GeneID" id="36601340"/>
<feature type="compositionally biased region" description="Basic and acidic residues" evidence="1">
    <location>
        <begin position="1"/>
        <end position="13"/>
    </location>
</feature>
<gene>
    <name evidence="2" type="ORF">BBK36DRAFT_1138167</name>
</gene>
<feature type="compositionally biased region" description="Basic and acidic residues" evidence="1">
    <location>
        <begin position="336"/>
        <end position="345"/>
    </location>
</feature>
<feature type="region of interest" description="Disordered" evidence="1">
    <location>
        <begin position="301"/>
        <end position="378"/>
    </location>
</feature>
<feature type="region of interest" description="Disordered" evidence="1">
    <location>
        <begin position="201"/>
        <end position="281"/>
    </location>
</feature>
<organism evidence="2 3">
    <name type="scientific">Trichoderma citrinoviride</name>
    <dbReference type="NCBI Taxonomy" id="58853"/>
    <lineage>
        <taxon>Eukaryota</taxon>
        <taxon>Fungi</taxon>
        <taxon>Dikarya</taxon>
        <taxon>Ascomycota</taxon>
        <taxon>Pezizomycotina</taxon>
        <taxon>Sordariomycetes</taxon>
        <taxon>Hypocreomycetidae</taxon>
        <taxon>Hypocreales</taxon>
        <taxon>Hypocreaceae</taxon>
        <taxon>Trichoderma</taxon>
    </lineage>
</organism>
<feature type="compositionally biased region" description="Basic and acidic residues" evidence="1">
    <location>
        <begin position="368"/>
        <end position="378"/>
    </location>
</feature>
<reference evidence="3" key="1">
    <citation type="submission" date="2016-07" db="EMBL/GenBank/DDBJ databases">
        <title>Multiple horizontal gene transfer events from other fungi enriched the ability of initially mycotrophic Trichoderma (Ascomycota) to feed on dead plant biomass.</title>
        <authorList>
            <consortium name="DOE Joint Genome Institute"/>
            <person name="Atanasova L."/>
            <person name="Chenthamara K."/>
            <person name="Zhang J."/>
            <person name="Grujic M."/>
            <person name="Henrissat B."/>
            <person name="Kuo A."/>
            <person name="Aerts A."/>
            <person name="Salamov A."/>
            <person name="Lipzen A."/>
            <person name="Labutti K."/>
            <person name="Barry K."/>
            <person name="Miao Y."/>
            <person name="Rahimi M.J."/>
            <person name="Shen Q."/>
            <person name="Grigoriev I.V."/>
            <person name="Kubicek C.P."/>
            <person name="Druzhinina I.S."/>
        </authorList>
    </citation>
    <scope>NUCLEOTIDE SEQUENCE [LARGE SCALE GENOMIC DNA]</scope>
    <source>
        <strain evidence="3">TUCIM 6016</strain>
    </source>
</reference>
<feature type="region of interest" description="Disordered" evidence="1">
    <location>
        <begin position="559"/>
        <end position="582"/>
    </location>
</feature>
<dbReference type="OrthoDB" id="4755921at2759"/>
<name>A0A2T4BKB0_9HYPO</name>
<dbReference type="AlphaFoldDB" id="A0A2T4BKB0"/>
<protein>
    <submittedName>
        <fullName evidence="2">Uncharacterized protein</fullName>
    </submittedName>
</protein>
<sequence>MTKEAGSKNEIRSKPLGPSHDYQRLKKLSTQQALENPDWRTRPSESSGSSAMDDEQKLRTLIGAAKQWTGPDAFPNTPSAGVRCEKRRSYGLQPTTDSPQDGTTDSEPRYNRRNVFSLSSELEPTIVKAMDEEKPVQYEVLKQICLSSSREHPLSLFEVVPLGTVPGFLSPSVVEIRPLKENVAPRKICDAQDEHMAAELMAARPSPSKVRVLPKPPVHKEEGQRKYTTPDRLRQPNKALEQPETSATRNNRSDTRSSDRLSPGQTARLVTDGQPVAAAEAERDEAFQRFLRRLVQKSKSLQIERHPQRHVGYGEDSKEDGREGSADTCVLRGRAKGADGRKEAPSKFFMNHQTRSSEPSPKERHKSRPTEDPAKLKDLNPKAREFLSFVNQGPNSNNGNALLYHPLPPLPVDAAKPVADNSGQTDAVSLPSLGLPNISPPPGLGLPNIAPSMGLGLLTGPTSQPQQPLPYGFMPPAAPNTASDPMAFNSSMAGRLVPLPMSADPSGAMLRPQAVMQNMMGNTSTWGFPPAPTTNVTYPWMGGSVNPCFNMPPYLMPATTDAHHPPQPVPKPRRPDPGDQQAYEAWIEWRKANEPGYALECRLRQQRRAQRSMTDRGETKPPMQKSEASASS</sequence>
<feature type="compositionally biased region" description="Polar residues" evidence="1">
    <location>
        <begin position="92"/>
        <end position="105"/>
    </location>
</feature>
<feature type="compositionally biased region" description="Basic and acidic residues" evidence="1">
    <location>
        <begin position="302"/>
        <end position="325"/>
    </location>
</feature>
<dbReference type="EMBL" id="KZ680208">
    <property type="protein sequence ID" value="PTB69747.1"/>
    <property type="molecule type" value="Genomic_DNA"/>
</dbReference>
<feature type="region of interest" description="Disordered" evidence="1">
    <location>
        <begin position="603"/>
        <end position="632"/>
    </location>
</feature>
<feature type="region of interest" description="Disordered" evidence="1">
    <location>
        <begin position="1"/>
        <end position="113"/>
    </location>
</feature>
<proteinExistence type="predicted"/>
<dbReference type="RefSeq" id="XP_024753067.1">
    <property type="nucleotide sequence ID" value="XM_024893222.1"/>
</dbReference>
<evidence type="ECO:0000313" key="2">
    <source>
        <dbReference type="EMBL" id="PTB69747.1"/>
    </source>
</evidence>
<feature type="compositionally biased region" description="Basic and acidic residues" evidence="1">
    <location>
        <begin position="218"/>
        <end position="234"/>
    </location>
</feature>